<feature type="region of interest" description="Disordered" evidence="1">
    <location>
        <begin position="319"/>
        <end position="426"/>
    </location>
</feature>
<organism evidence="2 3">
    <name type="scientific">Hyaloscypha bicolor E</name>
    <dbReference type="NCBI Taxonomy" id="1095630"/>
    <lineage>
        <taxon>Eukaryota</taxon>
        <taxon>Fungi</taxon>
        <taxon>Dikarya</taxon>
        <taxon>Ascomycota</taxon>
        <taxon>Pezizomycotina</taxon>
        <taxon>Leotiomycetes</taxon>
        <taxon>Helotiales</taxon>
        <taxon>Hyaloscyphaceae</taxon>
        <taxon>Hyaloscypha</taxon>
        <taxon>Hyaloscypha bicolor</taxon>
    </lineage>
</organism>
<feature type="compositionally biased region" description="Basic and acidic residues" evidence="1">
    <location>
        <begin position="319"/>
        <end position="330"/>
    </location>
</feature>
<dbReference type="Proteomes" id="UP000235371">
    <property type="component" value="Unassembled WGS sequence"/>
</dbReference>
<dbReference type="OrthoDB" id="10625262at2759"/>
<feature type="region of interest" description="Disordered" evidence="1">
    <location>
        <begin position="1"/>
        <end position="169"/>
    </location>
</feature>
<accession>A0A2J6TBK9</accession>
<protein>
    <submittedName>
        <fullName evidence="2">Uncharacterized protein</fullName>
    </submittedName>
</protein>
<name>A0A2J6TBK9_9HELO</name>
<dbReference type="RefSeq" id="XP_024737310.1">
    <property type="nucleotide sequence ID" value="XM_024883045.1"/>
</dbReference>
<dbReference type="EMBL" id="KZ613790">
    <property type="protein sequence ID" value="PMD60406.1"/>
    <property type="molecule type" value="Genomic_DNA"/>
</dbReference>
<feature type="compositionally biased region" description="Basic and acidic residues" evidence="1">
    <location>
        <begin position="368"/>
        <end position="379"/>
    </location>
</feature>
<sequence>MSPRKGIAVKRKAPAKGDTAKMPPASMDAPKRGLGRPANEPINEDSDEEEPAKKSRGRPKKTTSKKDTIDEDAMEVDSVDSVFGSATKEAGRPLEKNAKAALPKASEEEEEDIVEPPTTKRGPGRPPKKAAMPALPESDAEENMETPTKNPGPGRPPKKAQSSGPSGGWIYVKDKGTAVESSVVHAGFPWVSTFTLGKDDLIKYRTHAHRIAFLILSGKATFFQKAKSDIADRALCGIHDKQNEIFDIAKNTTYRTQLLSKTCKVVEGHEALDQVTRDRWIISGDIKWDNGVNSDVVGKVVKKVVDDGNVTAKVLAAHRAQEDERSRLAVEAEAEDQDGDGEEELVTPSFKHGGSRNGEDYNSLYDAESQKAKEEHPETDYGGPNSDVPKNKMDPGDDGEEHQTKETPKKKRKGQSGKGREKLPNK</sequence>
<feature type="compositionally biased region" description="Basic and acidic residues" evidence="1">
    <location>
        <begin position="389"/>
        <end position="407"/>
    </location>
</feature>
<dbReference type="GO" id="GO:0003677">
    <property type="term" value="F:DNA binding"/>
    <property type="evidence" value="ECO:0007669"/>
    <property type="project" value="InterPro"/>
</dbReference>
<evidence type="ECO:0000256" key="1">
    <source>
        <dbReference type="SAM" id="MobiDB-lite"/>
    </source>
</evidence>
<evidence type="ECO:0000313" key="2">
    <source>
        <dbReference type="EMBL" id="PMD60406.1"/>
    </source>
</evidence>
<keyword evidence="3" id="KW-1185">Reference proteome</keyword>
<dbReference type="GeneID" id="36591122"/>
<reference evidence="2 3" key="1">
    <citation type="submission" date="2016-04" db="EMBL/GenBank/DDBJ databases">
        <title>A degradative enzymes factory behind the ericoid mycorrhizal symbiosis.</title>
        <authorList>
            <consortium name="DOE Joint Genome Institute"/>
            <person name="Martino E."/>
            <person name="Morin E."/>
            <person name="Grelet G."/>
            <person name="Kuo A."/>
            <person name="Kohler A."/>
            <person name="Daghino S."/>
            <person name="Barry K."/>
            <person name="Choi C."/>
            <person name="Cichocki N."/>
            <person name="Clum A."/>
            <person name="Copeland A."/>
            <person name="Hainaut M."/>
            <person name="Haridas S."/>
            <person name="Labutti K."/>
            <person name="Lindquist E."/>
            <person name="Lipzen A."/>
            <person name="Khouja H.-R."/>
            <person name="Murat C."/>
            <person name="Ohm R."/>
            <person name="Olson A."/>
            <person name="Spatafora J."/>
            <person name="Veneault-Fourrey C."/>
            <person name="Henrissat B."/>
            <person name="Grigoriev I."/>
            <person name="Martin F."/>
            <person name="Perotto S."/>
        </authorList>
    </citation>
    <scope>NUCLEOTIDE SEQUENCE [LARGE SCALE GENOMIC DNA]</scope>
    <source>
        <strain evidence="2 3">E</strain>
    </source>
</reference>
<dbReference type="InParanoid" id="A0A2J6TBK9"/>
<feature type="compositionally biased region" description="Acidic residues" evidence="1">
    <location>
        <begin position="332"/>
        <end position="345"/>
    </location>
</feature>
<feature type="compositionally biased region" description="Basic residues" evidence="1">
    <location>
        <begin position="54"/>
        <end position="63"/>
    </location>
</feature>
<evidence type="ECO:0000313" key="3">
    <source>
        <dbReference type="Proteomes" id="UP000235371"/>
    </source>
</evidence>
<gene>
    <name evidence="2" type="ORF">K444DRAFT_629366</name>
</gene>
<dbReference type="PRINTS" id="PR00929">
    <property type="entry name" value="ATHOOK"/>
</dbReference>
<feature type="compositionally biased region" description="Acidic residues" evidence="1">
    <location>
        <begin position="69"/>
        <end position="78"/>
    </location>
</feature>
<proteinExistence type="predicted"/>
<dbReference type="AlphaFoldDB" id="A0A2J6TBK9"/>
<dbReference type="InterPro" id="IPR017956">
    <property type="entry name" value="AT_hook_DNA-bd_motif"/>
</dbReference>
<feature type="compositionally biased region" description="Basic and acidic residues" evidence="1">
    <location>
        <begin position="89"/>
        <end position="98"/>
    </location>
</feature>
<dbReference type="SMART" id="SM00384">
    <property type="entry name" value="AT_hook"/>
    <property type="match status" value="3"/>
</dbReference>